<proteinExistence type="predicted"/>
<feature type="signal peptide" evidence="1">
    <location>
        <begin position="1"/>
        <end position="20"/>
    </location>
</feature>
<dbReference type="Proteomes" id="UP000318571">
    <property type="component" value="Chromosome 8"/>
</dbReference>
<evidence type="ECO:0000256" key="1">
    <source>
        <dbReference type="SAM" id="SignalP"/>
    </source>
</evidence>
<keyword evidence="3" id="KW-1185">Reference proteome</keyword>
<sequence>MIRFCPYVLFVLTLCSSAQAAFAPPGPRVLNQISDEKLAEILETLPQVDNDEQGEEDVDFTLEDEEQLIDDLIDLNAEVLLEQAPSELFQSVKKRNHEKSKRFTVDFNGMQVSYPTYVRLSRLQAKVVKLQKMIQMLHRRYTPEQLDGLPQYGRLMELYQSLRPLLPTTAIQDILQPEATPIQGVVEKRSFGSRPTLSNQERMLAIFEHVGDLERLMERIRQSTPAEQLDQDPQWQILIHLHRELNSKLAKYSFYHNMDFSRSDSQVGTDLGQRSKRSTKFNDVYVSVPEYGRLKEMQKTAMKLDVLLRKMVKDIGLNRLQKDTKWNKLVELRQSLQKLLPEDHPEFDVVSAKKRSVVMDFNGVQVSYPQYLHLMSLQRKVQKLDMVMMRISQMKSPEELAGTPQWGRLHRLRQALVGLLPIGGGEQDSN</sequence>
<comment type="caution">
    <text evidence="2">The sequence shown here is derived from an EMBL/GenBank/DDBJ whole genome shotgun (WGS) entry which is preliminary data.</text>
</comment>
<dbReference type="AlphaFoldDB" id="A0A553N754"/>
<evidence type="ECO:0000313" key="2">
    <source>
        <dbReference type="EMBL" id="TRY61268.1"/>
    </source>
</evidence>
<protein>
    <submittedName>
        <fullName evidence="2">Uncharacterized protein</fullName>
    </submittedName>
</protein>
<organism evidence="2 3">
    <name type="scientific">Tigriopus californicus</name>
    <name type="common">Marine copepod</name>
    <dbReference type="NCBI Taxonomy" id="6832"/>
    <lineage>
        <taxon>Eukaryota</taxon>
        <taxon>Metazoa</taxon>
        <taxon>Ecdysozoa</taxon>
        <taxon>Arthropoda</taxon>
        <taxon>Crustacea</taxon>
        <taxon>Multicrustacea</taxon>
        <taxon>Hexanauplia</taxon>
        <taxon>Copepoda</taxon>
        <taxon>Harpacticoida</taxon>
        <taxon>Harpacticidae</taxon>
        <taxon>Tigriopus</taxon>
    </lineage>
</organism>
<name>A0A553N754_TIGCA</name>
<reference evidence="2 3" key="1">
    <citation type="journal article" date="2018" name="Nat. Ecol. Evol.">
        <title>Genomic signatures of mitonuclear coevolution across populations of Tigriopus californicus.</title>
        <authorList>
            <person name="Barreto F.S."/>
            <person name="Watson E.T."/>
            <person name="Lima T.G."/>
            <person name="Willett C.S."/>
            <person name="Edmands S."/>
            <person name="Li W."/>
            <person name="Burton R.S."/>
        </authorList>
    </citation>
    <scope>NUCLEOTIDE SEQUENCE [LARGE SCALE GENOMIC DNA]</scope>
    <source>
        <strain evidence="2 3">San Diego</strain>
    </source>
</reference>
<evidence type="ECO:0000313" key="3">
    <source>
        <dbReference type="Proteomes" id="UP000318571"/>
    </source>
</evidence>
<accession>A0A553N754</accession>
<dbReference type="EMBL" id="VCGU01000459">
    <property type="protein sequence ID" value="TRY61268.1"/>
    <property type="molecule type" value="Genomic_DNA"/>
</dbReference>
<gene>
    <name evidence="2" type="ORF">TCAL_12548</name>
</gene>
<keyword evidence="1" id="KW-0732">Signal</keyword>
<feature type="chain" id="PRO_5022163970" evidence="1">
    <location>
        <begin position="21"/>
        <end position="430"/>
    </location>
</feature>